<dbReference type="GO" id="GO:0006915">
    <property type="term" value="P:apoptotic process"/>
    <property type="evidence" value="ECO:0007669"/>
    <property type="project" value="UniProtKB-KW"/>
</dbReference>
<evidence type="ECO:0000313" key="13">
    <source>
        <dbReference type="Proteomes" id="UP001445076"/>
    </source>
</evidence>
<dbReference type="InterPro" id="IPR039980">
    <property type="entry name" value="MADD"/>
</dbReference>
<reference evidence="12 13" key="1">
    <citation type="journal article" date="2024" name="BMC Genomics">
        <title>Genome assembly of redclaw crayfish (Cherax quadricarinatus) provides insights into its immune adaptation and hypoxia tolerance.</title>
        <authorList>
            <person name="Liu Z."/>
            <person name="Zheng J."/>
            <person name="Li H."/>
            <person name="Fang K."/>
            <person name="Wang S."/>
            <person name="He J."/>
            <person name="Zhou D."/>
            <person name="Weng S."/>
            <person name="Chi M."/>
            <person name="Gu Z."/>
            <person name="He J."/>
            <person name="Li F."/>
            <person name="Wang M."/>
        </authorList>
    </citation>
    <scope>NUCLEOTIDE SEQUENCE [LARGE SCALE GENOMIC DNA]</scope>
    <source>
        <strain evidence="12">ZL_2023a</strain>
    </source>
</reference>
<keyword evidence="8" id="KW-0053">Apoptosis</keyword>
<comment type="subcellular location">
    <subcellularLocation>
        <location evidence="1">Cell membrane</location>
    </subcellularLocation>
    <subcellularLocation>
        <location evidence="2">Cytoplasm</location>
    </subcellularLocation>
</comment>
<sequence length="364" mass="41167">MHDVREIETWILRLLSAPVCVPGKTRVELELLPRELHAPLTFALPDHTRFSLIDFPLHLPLELLGVESCLKVLTIIFLEQKVLLQSRDNNALSMSVLAFVSMIYPLEYMFPVIPLLPTCMNCSEQLLLAPTPFIIGIPASFLLYKKHFGLPDDVWLIDLDANKITSPPACEEIPPLPEPECTILKNHLKQALASMSPQPPPPRSMEEVQREKAQQQYSPATHYNPFIYGNDVDSVDIATRVAMVRFFNSQNILANFTEHTRTLRLYPRPVVAFQINSFLRSRPRATPFLNMFARTQAVEFLAEWSLTPSNMAFLRVNTGVFDPTLIGDKSKWYAHTLEPIGFRVWQDGSSLGATLKAPVAPILL</sequence>
<evidence type="ECO:0000259" key="11">
    <source>
        <dbReference type="PROSITE" id="PS50211"/>
    </source>
</evidence>
<dbReference type="InterPro" id="IPR037516">
    <property type="entry name" value="Tripartite_DENN"/>
</dbReference>
<keyword evidence="5" id="KW-1003">Cell membrane</keyword>
<keyword evidence="9" id="KW-0472">Membrane</keyword>
<feature type="compositionally biased region" description="Basic and acidic residues" evidence="10">
    <location>
        <begin position="204"/>
        <end position="213"/>
    </location>
</feature>
<dbReference type="FunFam" id="3.40.50.11500:FF:000002">
    <property type="entry name" value="MAP kinase-activating death domain protein-like Protein"/>
    <property type="match status" value="1"/>
</dbReference>
<evidence type="ECO:0000256" key="1">
    <source>
        <dbReference type="ARBA" id="ARBA00004236"/>
    </source>
</evidence>
<dbReference type="InterPro" id="IPR001194">
    <property type="entry name" value="cDENN_dom"/>
</dbReference>
<dbReference type="PANTHER" id="PTHR13008">
    <property type="entry name" value="MAP-KINASE ACTIVATING DEATH DOMAIN PROTEIN MADD /DENN/AEX-3 C.ELEGANS"/>
    <property type="match status" value="1"/>
</dbReference>
<dbReference type="InterPro" id="IPR005112">
    <property type="entry name" value="dDENN_dom"/>
</dbReference>
<dbReference type="GO" id="GO:0032483">
    <property type="term" value="P:regulation of Rab protein signal transduction"/>
    <property type="evidence" value="ECO:0007669"/>
    <property type="project" value="TreeGrafter"/>
</dbReference>
<dbReference type="Gene3D" id="3.40.50.11500">
    <property type="match status" value="1"/>
</dbReference>
<comment type="caution">
    <text evidence="12">The sequence shown here is derived from an EMBL/GenBank/DDBJ whole genome shotgun (WGS) entry which is preliminary data.</text>
</comment>
<name>A0AAW0XEI1_CHEQU</name>
<evidence type="ECO:0000256" key="10">
    <source>
        <dbReference type="SAM" id="MobiDB-lite"/>
    </source>
</evidence>
<dbReference type="PANTHER" id="PTHR13008:SF7">
    <property type="entry name" value="MAP KINASE-ACTIVATING DEATH DOMAIN PROTEIN"/>
    <property type="match status" value="1"/>
</dbReference>
<dbReference type="GO" id="GO:0005886">
    <property type="term" value="C:plasma membrane"/>
    <property type="evidence" value="ECO:0007669"/>
    <property type="project" value="UniProtKB-SubCell"/>
</dbReference>
<keyword evidence="6" id="KW-0963">Cytoplasm</keyword>
<proteinExistence type="inferred from homology"/>
<evidence type="ECO:0000256" key="4">
    <source>
        <dbReference type="ARBA" id="ARBA00017868"/>
    </source>
</evidence>
<dbReference type="GO" id="GO:0005085">
    <property type="term" value="F:guanyl-nucleotide exchange factor activity"/>
    <property type="evidence" value="ECO:0007669"/>
    <property type="project" value="UniProtKB-KW"/>
</dbReference>
<keyword evidence="7" id="KW-0344">Guanine-nucleotide releasing factor</keyword>
<dbReference type="EMBL" id="JARKIK010000038">
    <property type="protein sequence ID" value="KAK8738759.1"/>
    <property type="molecule type" value="Genomic_DNA"/>
</dbReference>
<comment type="similarity">
    <text evidence="3">Belongs to the MADD family.</text>
</comment>
<evidence type="ECO:0000256" key="2">
    <source>
        <dbReference type="ARBA" id="ARBA00004496"/>
    </source>
</evidence>
<dbReference type="PROSITE" id="PS50211">
    <property type="entry name" value="DENN"/>
    <property type="match status" value="1"/>
</dbReference>
<protein>
    <recommendedName>
        <fullName evidence="4">MAP kinase-activating death domain protein</fullName>
    </recommendedName>
</protein>
<dbReference type="SMART" id="SM00799">
    <property type="entry name" value="DENN"/>
    <property type="match status" value="1"/>
</dbReference>
<dbReference type="Pfam" id="PF02141">
    <property type="entry name" value="DENN"/>
    <property type="match status" value="1"/>
</dbReference>
<keyword evidence="13" id="KW-1185">Reference proteome</keyword>
<evidence type="ECO:0000256" key="6">
    <source>
        <dbReference type="ARBA" id="ARBA00022490"/>
    </source>
</evidence>
<evidence type="ECO:0000256" key="3">
    <source>
        <dbReference type="ARBA" id="ARBA00005978"/>
    </source>
</evidence>
<evidence type="ECO:0000256" key="7">
    <source>
        <dbReference type="ARBA" id="ARBA00022658"/>
    </source>
</evidence>
<organism evidence="12 13">
    <name type="scientific">Cherax quadricarinatus</name>
    <name type="common">Australian red claw crayfish</name>
    <dbReference type="NCBI Taxonomy" id="27406"/>
    <lineage>
        <taxon>Eukaryota</taxon>
        <taxon>Metazoa</taxon>
        <taxon>Ecdysozoa</taxon>
        <taxon>Arthropoda</taxon>
        <taxon>Crustacea</taxon>
        <taxon>Multicrustacea</taxon>
        <taxon>Malacostraca</taxon>
        <taxon>Eumalacostraca</taxon>
        <taxon>Eucarida</taxon>
        <taxon>Decapoda</taxon>
        <taxon>Pleocyemata</taxon>
        <taxon>Astacidea</taxon>
        <taxon>Parastacoidea</taxon>
        <taxon>Parastacidae</taxon>
        <taxon>Cherax</taxon>
    </lineage>
</organism>
<evidence type="ECO:0000256" key="9">
    <source>
        <dbReference type="ARBA" id="ARBA00023136"/>
    </source>
</evidence>
<evidence type="ECO:0000256" key="5">
    <source>
        <dbReference type="ARBA" id="ARBA00022475"/>
    </source>
</evidence>
<dbReference type="GO" id="GO:0042981">
    <property type="term" value="P:regulation of apoptotic process"/>
    <property type="evidence" value="ECO:0007669"/>
    <property type="project" value="TreeGrafter"/>
</dbReference>
<dbReference type="SMART" id="SM00801">
    <property type="entry name" value="dDENN"/>
    <property type="match status" value="1"/>
</dbReference>
<dbReference type="Proteomes" id="UP001445076">
    <property type="component" value="Unassembled WGS sequence"/>
</dbReference>
<feature type="region of interest" description="Disordered" evidence="10">
    <location>
        <begin position="194"/>
        <end position="214"/>
    </location>
</feature>
<evidence type="ECO:0000256" key="8">
    <source>
        <dbReference type="ARBA" id="ARBA00022703"/>
    </source>
</evidence>
<dbReference type="AlphaFoldDB" id="A0AAW0XEI1"/>
<feature type="domain" description="UDENN" evidence="11">
    <location>
        <begin position="1"/>
        <end position="312"/>
    </location>
</feature>
<accession>A0AAW0XEI1</accession>
<gene>
    <name evidence="12" type="ORF">OTU49_003662</name>
</gene>
<dbReference type="InterPro" id="IPR043153">
    <property type="entry name" value="DENN_C"/>
</dbReference>
<dbReference type="GO" id="GO:0005829">
    <property type="term" value="C:cytosol"/>
    <property type="evidence" value="ECO:0007669"/>
    <property type="project" value="TreeGrafter"/>
</dbReference>
<evidence type="ECO:0000313" key="12">
    <source>
        <dbReference type="EMBL" id="KAK8738759.1"/>
    </source>
</evidence>